<keyword evidence="5 6" id="KW-0472">Membrane</keyword>
<dbReference type="Pfam" id="PF01943">
    <property type="entry name" value="Polysacc_synt"/>
    <property type="match status" value="1"/>
</dbReference>
<feature type="transmembrane region" description="Helical" evidence="6">
    <location>
        <begin position="121"/>
        <end position="141"/>
    </location>
</feature>
<evidence type="ECO:0000313" key="7">
    <source>
        <dbReference type="EMBL" id="GGY15826.1"/>
    </source>
</evidence>
<evidence type="ECO:0000256" key="3">
    <source>
        <dbReference type="ARBA" id="ARBA00022692"/>
    </source>
</evidence>
<feature type="transmembrane region" description="Helical" evidence="6">
    <location>
        <begin position="434"/>
        <end position="451"/>
    </location>
</feature>
<feature type="transmembrane region" description="Helical" evidence="6">
    <location>
        <begin position="221"/>
        <end position="238"/>
    </location>
</feature>
<comment type="subcellular location">
    <subcellularLocation>
        <location evidence="1">Cell membrane</location>
        <topology evidence="1">Multi-pass membrane protein</topology>
    </subcellularLocation>
</comment>
<feature type="transmembrane region" description="Helical" evidence="6">
    <location>
        <begin position="181"/>
        <end position="201"/>
    </location>
</feature>
<dbReference type="InterPro" id="IPR002797">
    <property type="entry name" value="Polysacc_synth"/>
</dbReference>
<feature type="transmembrane region" description="Helical" evidence="6">
    <location>
        <begin position="457"/>
        <end position="480"/>
    </location>
</feature>
<dbReference type="PANTHER" id="PTHR30250">
    <property type="entry name" value="PST FAMILY PREDICTED COLANIC ACID TRANSPORTER"/>
    <property type="match status" value="1"/>
</dbReference>
<evidence type="ECO:0000256" key="4">
    <source>
        <dbReference type="ARBA" id="ARBA00022989"/>
    </source>
</evidence>
<feature type="transmembrane region" description="Helical" evidence="6">
    <location>
        <begin position="341"/>
        <end position="360"/>
    </location>
</feature>
<dbReference type="InterPro" id="IPR050833">
    <property type="entry name" value="Poly_Biosynth_Transport"/>
</dbReference>
<feature type="transmembrane region" description="Helical" evidence="6">
    <location>
        <begin position="372"/>
        <end position="390"/>
    </location>
</feature>
<evidence type="ECO:0000313" key="8">
    <source>
        <dbReference type="Proteomes" id="UP000621898"/>
    </source>
</evidence>
<evidence type="ECO:0000256" key="1">
    <source>
        <dbReference type="ARBA" id="ARBA00004651"/>
    </source>
</evidence>
<feature type="transmembrane region" description="Helical" evidence="6">
    <location>
        <begin position="402"/>
        <end position="422"/>
    </location>
</feature>
<evidence type="ECO:0000256" key="2">
    <source>
        <dbReference type="ARBA" id="ARBA00022475"/>
    </source>
</evidence>
<feature type="transmembrane region" description="Helical" evidence="6">
    <location>
        <begin position="153"/>
        <end position="175"/>
    </location>
</feature>
<gene>
    <name evidence="7" type="ORF">GCM10008098_03660</name>
</gene>
<dbReference type="PANTHER" id="PTHR30250:SF26">
    <property type="entry name" value="PSMA PROTEIN"/>
    <property type="match status" value="1"/>
</dbReference>
<protein>
    <submittedName>
        <fullName evidence="7">Polysaccharide biosynthesis protein</fullName>
    </submittedName>
</protein>
<organism evidence="7 8">
    <name type="scientific">Rhodanobacter panaciterrae</name>
    <dbReference type="NCBI Taxonomy" id="490572"/>
    <lineage>
        <taxon>Bacteria</taxon>
        <taxon>Pseudomonadati</taxon>
        <taxon>Pseudomonadota</taxon>
        <taxon>Gammaproteobacteria</taxon>
        <taxon>Lysobacterales</taxon>
        <taxon>Rhodanobacteraceae</taxon>
        <taxon>Rhodanobacter</taxon>
    </lineage>
</organism>
<feature type="transmembrane region" description="Helical" evidence="6">
    <location>
        <begin position="258"/>
        <end position="280"/>
    </location>
</feature>
<comment type="caution">
    <text evidence="7">The sequence shown here is derived from an EMBL/GenBank/DDBJ whole genome shotgun (WGS) entry which is preliminary data.</text>
</comment>
<keyword evidence="3 6" id="KW-0812">Transmembrane</keyword>
<dbReference type="EMBL" id="BMXT01000001">
    <property type="protein sequence ID" value="GGY15826.1"/>
    <property type="molecule type" value="Genomic_DNA"/>
</dbReference>
<keyword evidence="4 6" id="KW-1133">Transmembrane helix</keyword>
<dbReference type="RefSeq" id="WP_189439478.1">
    <property type="nucleotide sequence ID" value="NZ_BMXT01000001.1"/>
</dbReference>
<reference evidence="8" key="1">
    <citation type="journal article" date="2019" name="Int. J. Syst. Evol. Microbiol.">
        <title>The Global Catalogue of Microorganisms (GCM) 10K type strain sequencing project: providing services to taxonomists for standard genome sequencing and annotation.</title>
        <authorList>
            <consortium name="The Broad Institute Genomics Platform"/>
            <consortium name="The Broad Institute Genome Sequencing Center for Infectious Disease"/>
            <person name="Wu L."/>
            <person name="Ma J."/>
        </authorList>
    </citation>
    <scope>NUCLEOTIDE SEQUENCE [LARGE SCALE GENOMIC DNA]</scope>
    <source>
        <strain evidence="8">KCTC 22232</strain>
    </source>
</reference>
<dbReference type="Proteomes" id="UP000621898">
    <property type="component" value="Unassembled WGS sequence"/>
</dbReference>
<proteinExistence type="predicted"/>
<feature type="transmembrane region" description="Helical" evidence="6">
    <location>
        <begin position="305"/>
        <end position="329"/>
    </location>
</feature>
<name>A0ABQ2ZGC0_9GAMM</name>
<feature type="transmembrane region" description="Helical" evidence="6">
    <location>
        <begin position="80"/>
        <end position="101"/>
    </location>
</feature>
<accession>A0ABQ2ZGC0</accession>
<keyword evidence="2" id="KW-1003">Cell membrane</keyword>
<evidence type="ECO:0000256" key="5">
    <source>
        <dbReference type="ARBA" id="ARBA00023136"/>
    </source>
</evidence>
<sequence>MRIAKNMAAAMANSVVVALINILALPFYLRYLGMEAYGLIGFYAMLQAVLQVLDVGLAPTVSREIAHNAEVGEQRRSASLLRTLGVVYLGVAFAIATFVALASPWIGAHWLQAKQLPEVTVVQAVALMGLNLACRWPISLYNGALIGAHRLSLSSAVSITINIAAAVTTICVLAFGPRSILVFFLVQAAFGLLYAMVIRNVARHVIGERDAPCDFGDLRRVWRFSAWMGGVAITSLFFTQLDKVLLSNLINLESFGHYMLAVLLVSGIQIVIGPVFSVIYPKFTTLLARNDQSSLARFYSDTSRMFAAVVFSLALGLALHTRAIVTLWTGRPDVALDVAPIVALLATGSALNGIMYFPYALQIASGRPRIPFTINTVLLALAVPTIVWLVTREGAIGGALSWAMLSVLYVIVGTVVTGQRIAEFAGVRWISRDIAVPLLLALVPALVGAWLGDAINASVWIDTLVGIFAGCIGIVAGALYSPFARQWARAFLGVQRRSCPK</sequence>
<feature type="transmembrane region" description="Helical" evidence="6">
    <location>
        <begin position="7"/>
        <end position="28"/>
    </location>
</feature>
<evidence type="ECO:0000256" key="6">
    <source>
        <dbReference type="SAM" id="Phobius"/>
    </source>
</evidence>
<feature type="transmembrane region" description="Helical" evidence="6">
    <location>
        <begin position="40"/>
        <end position="59"/>
    </location>
</feature>
<keyword evidence="8" id="KW-1185">Reference proteome</keyword>